<comment type="caution">
    <text evidence="8">The sequence shown here is derived from an EMBL/GenBank/DDBJ whole genome shotgun (WGS) entry which is preliminary data.</text>
</comment>
<keyword evidence="9" id="KW-1185">Reference proteome</keyword>
<evidence type="ECO:0000256" key="3">
    <source>
        <dbReference type="ARBA" id="ARBA00012535"/>
    </source>
</evidence>
<comment type="similarity">
    <text evidence="2">Belongs to the tryptophan 2-monooxygenase family.</text>
</comment>
<dbReference type="InterPro" id="IPR050281">
    <property type="entry name" value="Flavin_monoamine_oxidase"/>
</dbReference>
<sequence>MAPSPDQFTRRRWLRALARSGGSAAAYGALCALGLAEASPARPGFRLSPAPHGQSVLVLGAGVAGLVAALELQRAGYAVQLLEYQDRAGGRCWTLRGGDRFTELGGATQHCRFDAGQYFNPGPWRIPFHHHGVLDYCRQLGVALQPFIQHNDNAWVHHPQAFGGRPQRRRELVADFQGDVDELLAKLVNQPALDQPLDAADRERLLEVLRQQGALDRELRYRASAERRGHEPFAGQGVLAQAPEAPAHSLPELLRSGLLEQIELAPAFEYQSPLFQPVGGMDRIAQALARAVGPRIRHGVRVVSVDQDGRGVSVRYAPRERAAQVQVARADWCVCTLPLSVLSQTEMRVSPALREAIDAVPYFPAAKVGLQFRRRFWEEDEGIYGGISSTSLPNRLIAYPSHGFHGRKGVLLGAYAFGTQALEFTALSPEERIRATLDFDAQVHPQVRDEFEHGMAVGWHRVPTTLGCFAAWSPDTRARHFPTLLKMDGRLILAGEHASLLPAWQEGAVLSARHAVAQLHEAALQASGAVRS</sequence>
<dbReference type="Proteomes" id="UP001201463">
    <property type="component" value="Unassembled WGS sequence"/>
</dbReference>
<dbReference type="Gene3D" id="3.50.50.60">
    <property type="entry name" value="FAD/NAD(P)-binding domain"/>
    <property type="match status" value="1"/>
</dbReference>
<evidence type="ECO:0000256" key="5">
    <source>
        <dbReference type="ARBA" id="ARBA00023070"/>
    </source>
</evidence>
<reference evidence="8 9" key="1">
    <citation type="submission" date="2021-12" db="EMBL/GenBank/DDBJ databases">
        <title>Genome seq of p7.</title>
        <authorList>
            <person name="Seo T."/>
        </authorList>
    </citation>
    <scope>NUCLEOTIDE SEQUENCE [LARGE SCALE GENOMIC DNA]</scope>
    <source>
        <strain evidence="8 9">P7</strain>
    </source>
</reference>
<dbReference type="PANTHER" id="PTHR10742">
    <property type="entry name" value="FLAVIN MONOAMINE OXIDASE"/>
    <property type="match status" value="1"/>
</dbReference>
<evidence type="ECO:0000259" key="7">
    <source>
        <dbReference type="Pfam" id="PF01593"/>
    </source>
</evidence>
<name>A0ABS8XMH6_9BURK</name>
<dbReference type="SUPFAM" id="SSF54373">
    <property type="entry name" value="FAD-linked reductases, C-terminal domain"/>
    <property type="match status" value="1"/>
</dbReference>
<evidence type="ECO:0000313" key="9">
    <source>
        <dbReference type="Proteomes" id="UP001201463"/>
    </source>
</evidence>
<dbReference type="InterPro" id="IPR036188">
    <property type="entry name" value="FAD/NAD-bd_sf"/>
</dbReference>
<comment type="catalytic activity">
    <reaction evidence="6">
        <text>L-tryptophan + O2 = indole-3-acetamide + CO2 + H2O</text>
        <dbReference type="Rhea" id="RHEA:16165"/>
        <dbReference type="ChEBI" id="CHEBI:15377"/>
        <dbReference type="ChEBI" id="CHEBI:15379"/>
        <dbReference type="ChEBI" id="CHEBI:16031"/>
        <dbReference type="ChEBI" id="CHEBI:16526"/>
        <dbReference type="ChEBI" id="CHEBI:57912"/>
        <dbReference type="EC" id="1.13.12.3"/>
    </reaction>
</comment>
<dbReference type="Gene3D" id="3.90.660.10">
    <property type="match status" value="1"/>
</dbReference>
<evidence type="ECO:0000256" key="2">
    <source>
        <dbReference type="ARBA" id="ARBA00005833"/>
    </source>
</evidence>
<proteinExistence type="inferred from homology"/>
<protein>
    <recommendedName>
        <fullName evidence="4">Tryptophan 2-monooxygenase</fullName>
        <ecNumber evidence="3">1.13.12.3</ecNumber>
    </recommendedName>
</protein>
<dbReference type="PROSITE" id="PS51318">
    <property type="entry name" value="TAT"/>
    <property type="match status" value="1"/>
</dbReference>
<evidence type="ECO:0000256" key="6">
    <source>
        <dbReference type="ARBA" id="ARBA00047321"/>
    </source>
</evidence>
<dbReference type="RefSeq" id="WP_233394547.1">
    <property type="nucleotide sequence ID" value="NZ_JAJTWT010000012.1"/>
</dbReference>
<dbReference type="EMBL" id="JAJTWT010000012">
    <property type="protein sequence ID" value="MCE4540031.1"/>
    <property type="molecule type" value="Genomic_DNA"/>
</dbReference>
<dbReference type="Gene3D" id="1.20.1440.240">
    <property type="match status" value="1"/>
</dbReference>
<dbReference type="PANTHER" id="PTHR10742:SF342">
    <property type="entry name" value="AMINE OXIDASE"/>
    <property type="match status" value="1"/>
</dbReference>
<dbReference type="Pfam" id="PF01593">
    <property type="entry name" value="Amino_oxidase"/>
    <property type="match status" value="1"/>
</dbReference>
<evidence type="ECO:0000256" key="4">
    <source>
        <dbReference type="ARBA" id="ARBA00017871"/>
    </source>
</evidence>
<feature type="domain" description="Amine oxidase" evidence="7">
    <location>
        <begin position="63"/>
        <end position="519"/>
    </location>
</feature>
<accession>A0ABS8XMH6</accession>
<organism evidence="8 9">
    <name type="scientific">Pelomonas caseinilytica</name>
    <dbReference type="NCBI Taxonomy" id="2906763"/>
    <lineage>
        <taxon>Bacteria</taxon>
        <taxon>Pseudomonadati</taxon>
        <taxon>Pseudomonadota</taxon>
        <taxon>Betaproteobacteria</taxon>
        <taxon>Burkholderiales</taxon>
        <taxon>Sphaerotilaceae</taxon>
        <taxon>Roseateles</taxon>
    </lineage>
</organism>
<evidence type="ECO:0000313" key="8">
    <source>
        <dbReference type="EMBL" id="MCE4540031.1"/>
    </source>
</evidence>
<dbReference type="EC" id="1.13.12.3" evidence="3"/>
<comment type="pathway">
    <text evidence="1">Plant hormone metabolism; auxin biosynthesis.</text>
</comment>
<evidence type="ECO:0000256" key="1">
    <source>
        <dbReference type="ARBA" id="ARBA00004814"/>
    </source>
</evidence>
<keyword evidence="5" id="KW-0073">Auxin biosynthesis</keyword>
<gene>
    <name evidence="8" type="ORF">LXT12_22525</name>
</gene>
<dbReference type="InterPro" id="IPR006311">
    <property type="entry name" value="TAT_signal"/>
</dbReference>
<dbReference type="InterPro" id="IPR002937">
    <property type="entry name" value="Amino_oxidase"/>
</dbReference>
<dbReference type="SUPFAM" id="SSF51905">
    <property type="entry name" value="FAD/NAD(P)-binding domain"/>
    <property type="match status" value="1"/>
</dbReference>